<sequence length="173" mass="20401">MKAFNQRKRALQKLERKLRTLLQSFQADCQTSYEEAARLLLQLGPDDLQMHIDWLESYNAHAPLLKWNAAENHIEQHYRSEGRVLKTTIGEYTKLTIYMQHESLELPRKKAHYLFEMLHCARSLDQLALGGVQQPLEPLVANLLLLGETIEKFHYLVYQLLPLYRDHMRLQCD</sequence>
<evidence type="ECO:0000313" key="2">
    <source>
        <dbReference type="Proteomes" id="UP001200034"/>
    </source>
</evidence>
<evidence type="ECO:0000313" key="1">
    <source>
        <dbReference type="EMBL" id="KAH8385473.1"/>
    </source>
</evidence>
<accession>A0AAD4PP71</accession>
<gene>
    <name evidence="1" type="ORF">KR093_007933</name>
</gene>
<comment type="caution">
    <text evidence="1">The sequence shown here is derived from an EMBL/GenBank/DDBJ whole genome shotgun (WGS) entry which is preliminary data.</text>
</comment>
<dbReference type="Proteomes" id="UP001200034">
    <property type="component" value="Unassembled WGS sequence"/>
</dbReference>
<organism evidence="1 2">
    <name type="scientific">Drosophila rubida</name>
    <dbReference type="NCBI Taxonomy" id="30044"/>
    <lineage>
        <taxon>Eukaryota</taxon>
        <taxon>Metazoa</taxon>
        <taxon>Ecdysozoa</taxon>
        <taxon>Arthropoda</taxon>
        <taxon>Hexapoda</taxon>
        <taxon>Insecta</taxon>
        <taxon>Pterygota</taxon>
        <taxon>Neoptera</taxon>
        <taxon>Endopterygota</taxon>
        <taxon>Diptera</taxon>
        <taxon>Brachycera</taxon>
        <taxon>Muscomorpha</taxon>
        <taxon>Ephydroidea</taxon>
        <taxon>Drosophilidae</taxon>
        <taxon>Drosophila</taxon>
    </lineage>
</organism>
<proteinExistence type="predicted"/>
<reference evidence="1" key="1">
    <citation type="journal article" date="2021" name="Mol. Ecol. Resour.">
        <title>Phylogenomic analyses of the genus Drosophila reveals genomic signals of climate adaptation.</title>
        <authorList>
            <person name="Li F."/>
            <person name="Rane R.V."/>
            <person name="Luria V."/>
            <person name="Xiong Z."/>
            <person name="Chen J."/>
            <person name="Li Z."/>
            <person name="Catullo R.A."/>
            <person name="Griffin P.C."/>
            <person name="Schiffer M."/>
            <person name="Pearce S."/>
            <person name="Lee S.F."/>
            <person name="McElroy K."/>
            <person name="Stocker A."/>
            <person name="Shirriffs J."/>
            <person name="Cockerell F."/>
            <person name="Coppin C."/>
            <person name="Sgro C.M."/>
            <person name="Karger A."/>
            <person name="Cain J.W."/>
            <person name="Weber J.A."/>
            <person name="Santpere G."/>
            <person name="Kirschner M.W."/>
            <person name="Hoffmann A.A."/>
            <person name="Oakeshott J.G."/>
            <person name="Zhang G."/>
        </authorList>
    </citation>
    <scope>NUCLEOTIDE SEQUENCE</scope>
    <source>
        <strain evidence="1">BGI-SZ-2011g</strain>
    </source>
</reference>
<name>A0AAD4PP71_9MUSC</name>
<protein>
    <submittedName>
        <fullName evidence="1">Uncharacterized protein</fullName>
    </submittedName>
</protein>
<dbReference type="EMBL" id="JAJJHW010000454">
    <property type="protein sequence ID" value="KAH8385473.1"/>
    <property type="molecule type" value="Genomic_DNA"/>
</dbReference>
<keyword evidence="2" id="KW-1185">Reference proteome</keyword>
<dbReference type="AlphaFoldDB" id="A0AAD4PP71"/>